<dbReference type="Proteomes" id="UP000499080">
    <property type="component" value="Unassembled WGS sequence"/>
</dbReference>
<evidence type="ECO:0000313" key="3">
    <source>
        <dbReference type="EMBL" id="GBN21657.1"/>
    </source>
</evidence>
<comment type="caution">
    <text evidence="3">The sequence shown here is derived from an EMBL/GenBank/DDBJ whole genome shotgun (WGS) entry which is preliminary data.</text>
</comment>
<protein>
    <submittedName>
        <fullName evidence="3">Uncharacterized protein</fullName>
    </submittedName>
</protein>
<reference evidence="3 6" key="1">
    <citation type="journal article" date="2019" name="Sci. Rep.">
        <title>Orb-weaving spider Araneus ventricosus genome elucidates the spidroin gene catalogue.</title>
        <authorList>
            <person name="Kono N."/>
            <person name="Nakamura H."/>
            <person name="Ohtoshi R."/>
            <person name="Moran D.A.P."/>
            <person name="Shinohara A."/>
            <person name="Yoshida Y."/>
            <person name="Fujiwara M."/>
            <person name="Mori M."/>
            <person name="Tomita M."/>
            <person name="Arakawa K."/>
        </authorList>
    </citation>
    <scope>NUCLEOTIDE SEQUENCE [LARGE SCALE GENOMIC DNA]</scope>
</reference>
<dbReference type="EMBL" id="BGPR01015695">
    <property type="protein sequence ID" value="GBN70267.1"/>
    <property type="molecule type" value="Genomic_DNA"/>
</dbReference>
<organism evidence="3 6">
    <name type="scientific">Araneus ventricosus</name>
    <name type="common">Orbweaver spider</name>
    <name type="synonym">Epeira ventricosa</name>
    <dbReference type="NCBI Taxonomy" id="182803"/>
    <lineage>
        <taxon>Eukaryota</taxon>
        <taxon>Metazoa</taxon>
        <taxon>Ecdysozoa</taxon>
        <taxon>Arthropoda</taxon>
        <taxon>Chelicerata</taxon>
        <taxon>Arachnida</taxon>
        <taxon>Araneae</taxon>
        <taxon>Araneomorphae</taxon>
        <taxon>Entelegynae</taxon>
        <taxon>Araneoidea</taxon>
        <taxon>Araneidae</taxon>
        <taxon>Araneus</taxon>
    </lineage>
</organism>
<sequence>MPRIKRTKKRKRSELIEISRLPQPVEMSATEGLISPVKKEEEPTFYPDTRFETSTTLFPAAKKPAISDDCMIIENVPQTQIKVEVIDLTDDSGPIVPICSPVKIWSQENRLPPLCKDITKKAEMNKEVSFDESAIVPPTDNLTKIKIEHSESAENQIEDNFGNIHSSVNKNEVSATQNIRIKSEPHKENEDGKSVDDKVPVLNTNSAGVSEKVAEASDNHLFSDVSIKLEPNENRAVSENSTSVTDDGMRADINSVDRSVKREKNETDNCEGNDFEPCEPRTFPCKFLKYLNCYPKYDGEEIGHCLSVLNDLKRDKNEIIAIESQKIPGFTDSQDKFELCLADRREELPNLQVSERKSSNLEVDRTVHKISCKELVDFKLNIANLDTNTASSQLEKSINERQVQNSLNSDGLVGSSVASERLVSALSDVVTDERCRLTDQLIAERVFMSRLDYKYCQ</sequence>
<evidence type="ECO:0000313" key="6">
    <source>
        <dbReference type="Proteomes" id="UP000499080"/>
    </source>
</evidence>
<dbReference type="EMBL" id="BGPR01006763">
    <property type="protein sequence ID" value="GBN21657.1"/>
    <property type="molecule type" value="Genomic_DNA"/>
</dbReference>
<name>A0A4Y2M7M9_ARAVE</name>
<dbReference type="EMBL" id="BGPR01006761">
    <property type="protein sequence ID" value="GBN21645.1"/>
    <property type="molecule type" value="Genomic_DNA"/>
</dbReference>
<gene>
    <name evidence="3" type="ORF">AVEN_130675_1</name>
    <name evidence="5" type="ORF">AVEN_217738_1</name>
    <name evidence="4" type="ORF">AVEN_223340_2</name>
    <name evidence="2" type="ORF">AVEN_6526_1</name>
</gene>
<evidence type="ECO:0000313" key="2">
    <source>
        <dbReference type="EMBL" id="GBN21645.1"/>
    </source>
</evidence>
<evidence type="ECO:0000313" key="4">
    <source>
        <dbReference type="EMBL" id="GBN70267.1"/>
    </source>
</evidence>
<feature type="region of interest" description="Disordered" evidence="1">
    <location>
        <begin position="174"/>
        <end position="201"/>
    </location>
</feature>
<evidence type="ECO:0000256" key="1">
    <source>
        <dbReference type="SAM" id="MobiDB-lite"/>
    </source>
</evidence>
<feature type="compositionally biased region" description="Basic and acidic residues" evidence="1">
    <location>
        <begin position="181"/>
        <end position="199"/>
    </location>
</feature>
<dbReference type="EMBL" id="BGPR01015696">
    <property type="protein sequence ID" value="GBN70270.1"/>
    <property type="molecule type" value="Genomic_DNA"/>
</dbReference>
<accession>A0A4Y2M7M9</accession>
<dbReference type="AlphaFoldDB" id="A0A4Y2M7M9"/>
<keyword evidence="6" id="KW-1185">Reference proteome</keyword>
<proteinExistence type="predicted"/>
<evidence type="ECO:0000313" key="5">
    <source>
        <dbReference type="EMBL" id="GBN70270.1"/>
    </source>
</evidence>